<evidence type="ECO:0000313" key="1">
    <source>
        <dbReference type="EMBL" id="OUB53445.1"/>
    </source>
</evidence>
<dbReference type="EMBL" id="MOOP01000022">
    <property type="protein sequence ID" value="OUB53445.1"/>
    <property type="molecule type" value="Genomic_DNA"/>
</dbReference>
<proteinExistence type="predicted"/>
<gene>
    <name evidence="1" type="ORF">BK741_02925</name>
</gene>
<sequence>MSGGSHNYLCFKDEHDLFEYGRIDDLEEMASRLIDLGYEDAAKEVLHMKYTIQQSLVRVGVMKVRLDGVMKAVEWYDSGDSGIEVVEKAIKKYRGETE</sequence>
<dbReference type="RefSeq" id="WP_086400918.1">
    <property type="nucleotide sequence ID" value="NZ_MOOP01000022.1"/>
</dbReference>
<accession>A0A9X6QSR9</accession>
<protein>
    <submittedName>
        <fullName evidence="1">Uncharacterized protein</fullName>
    </submittedName>
</protein>
<dbReference type="Proteomes" id="UP000195120">
    <property type="component" value="Unassembled WGS sequence"/>
</dbReference>
<dbReference type="AlphaFoldDB" id="A0A9X6QSR9"/>
<name>A0A9X6QSR9_BACTU</name>
<evidence type="ECO:0000313" key="2">
    <source>
        <dbReference type="Proteomes" id="UP000195120"/>
    </source>
</evidence>
<reference evidence="1 2" key="1">
    <citation type="submission" date="2016-10" db="EMBL/GenBank/DDBJ databases">
        <title>Comparative genomics of Bacillus thuringiensis reveals a path to pathogens against multiple invertebrate hosts.</title>
        <authorList>
            <person name="Zheng J."/>
            <person name="Gao Q."/>
            <person name="Liu H."/>
            <person name="Peng D."/>
            <person name="Ruan L."/>
            <person name="Sun M."/>
        </authorList>
    </citation>
    <scope>NUCLEOTIDE SEQUENCE [LARGE SCALE GENOMIC DNA]</scope>
    <source>
        <strain evidence="1">BGSC 4BW1</strain>
    </source>
</reference>
<organism evidence="1 2">
    <name type="scientific">Bacillus thuringiensis serovar iberica</name>
    <dbReference type="NCBI Taxonomy" id="180866"/>
    <lineage>
        <taxon>Bacteria</taxon>
        <taxon>Bacillati</taxon>
        <taxon>Bacillota</taxon>
        <taxon>Bacilli</taxon>
        <taxon>Bacillales</taxon>
        <taxon>Bacillaceae</taxon>
        <taxon>Bacillus</taxon>
        <taxon>Bacillus cereus group</taxon>
    </lineage>
</organism>
<comment type="caution">
    <text evidence="1">The sequence shown here is derived from an EMBL/GenBank/DDBJ whole genome shotgun (WGS) entry which is preliminary data.</text>
</comment>